<dbReference type="InterPro" id="IPR001138">
    <property type="entry name" value="Zn2Cys6_DnaBD"/>
</dbReference>
<keyword evidence="8" id="KW-1185">Reference proteome</keyword>
<dbReference type="AlphaFoldDB" id="A0AAN6E6R0"/>
<keyword evidence="3" id="KW-0804">Transcription</keyword>
<comment type="caution">
    <text evidence="7">The sequence shown here is derived from an EMBL/GenBank/DDBJ whole genome shotgun (WGS) entry which is preliminary data.</text>
</comment>
<dbReference type="Pfam" id="PF00172">
    <property type="entry name" value="Zn_clus"/>
    <property type="match status" value="1"/>
</dbReference>
<dbReference type="Pfam" id="PF11951">
    <property type="entry name" value="Fungal_trans_2"/>
    <property type="match status" value="1"/>
</dbReference>
<feature type="domain" description="Zn(2)-C6 fungal-type" evidence="6">
    <location>
        <begin position="10"/>
        <end position="38"/>
    </location>
</feature>
<sequence length="462" mass="51216">MGGRPGRSKGCFTCKKRRVKCDERKPCCLRCERSGFECDGYPATRFVHENSRFQMEKVEPEPESSSLAAREHERDPGQQGLITVGRTISLAPCRDDISLHHLRHSLFPAGAWPGFDATTNQTPLAYRCLQSLALAHFGRVQAAPAILEEGSVSYIKSLSTLNRNLADPACCTQDDTLLSVMILGLYEMLVLSSPTGWITHTLGLGAVMEMRGPYAFKDNLLHSVFETTRFLIILASLAVSKTTFLAREEWKTIPWSGDIAKNPGQALMDVIAVLPTIKEQLQTCPDSPELPAAVLDILTRLISWRKEWDLLPESQTVSISPSDAGDRGQDMFGSDLHYTSILAASYTCLYDAALIQAAEALFSIPLSDTPTPLSDMSEADFAHIRTLSREAAVEICRSIQYQLSSATPMMGQFMVLYPLRMAWKALGGSLTKEGKWLEDMLAKFGDTKQSWEVARLTIKWRG</sequence>
<dbReference type="Proteomes" id="UP001203852">
    <property type="component" value="Unassembled WGS sequence"/>
</dbReference>
<evidence type="ECO:0000313" key="8">
    <source>
        <dbReference type="Proteomes" id="UP001203852"/>
    </source>
</evidence>
<dbReference type="PANTHER" id="PTHR38111:SF2">
    <property type="entry name" value="FINGER DOMAIN PROTEIN, PUTATIVE (AFU_ORTHOLOGUE AFUA_1G01560)-RELATED"/>
    <property type="match status" value="1"/>
</dbReference>
<proteinExistence type="predicted"/>
<dbReference type="GO" id="GO:0008270">
    <property type="term" value="F:zinc ion binding"/>
    <property type="evidence" value="ECO:0007669"/>
    <property type="project" value="InterPro"/>
</dbReference>
<protein>
    <recommendedName>
        <fullName evidence="6">Zn(2)-C6 fungal-type domain-containing protein</fullName>
    </recommendedName>
</protein>
<dbReference type="EMBL" id="MU404350">
    <property type="protein sequence ID" value="KAI1619106.1"/>
    <property type="molecule type" value="Genomic_DNA"/>
</dbReference>
<gene>
    <name evidence="7" type="ORF">EDD36DRAFT_50410</name>
</gene>
<evidence type="ECO:0000256" key="4">
    <source>
        <dbReference type="ARBA" id="ARBA00023242"/>
    </source>
</evidence>
<dbReference type="InterPro" id="IPR021858">
    <property type="entry name" value="Fun_TF"/>
</dbReference>
<evidence type="ECO:0000256" key="2">
    <source>
        <dbReference type="ARBA" id="ARBA00023125"/>
    </source>
</evidence>
<dbReference type="CDD" id="cd00067">
    <property type="entry name" value="GAL4"/>
    <property type="match status" value="1"/>
</dbReference>
<dbReference type="InterPro" id="IPR053178">
    <property type="entry name" value="Osmoadaptation_assoc"/>
</dbReference>
<evidence type="ECO:0000256" key="3">
    <source>
        <dbReference type="ARBA" id="ARBA00023163"/>
    </source>
</evidence>
<dbReference type="GO" id="GO:0003677">
    <property type="term" value="F:DNA binding"/>
    <property type="evidence" value="ECO:0007669"/>
    <property type="project" value="UniProtKB-KW"/>
</dbReference>
<keyword evidence="2" id="KW-0238">DNA-binding</keyword>
<organism evidence="7 8">
    <name type="scientific">Exophiala viscosa</name>
    <dbReference type="NCBI Taxonomy" id="2486360"/>
    <lineage>
        <taxon>Eukaryota</taxon>
        <taxon>Fungi</taxon>
        <taxon>Dikarya</taxon>
        <taxon>Ascomycota</taxon>
        <taxon>Pezizomycotina</taxon>
        <taxon>Eurotiomycetes</taxon>
        <taxon>Chaetothyriomycetidae</taxon>
        <taxon>Chaetothyriales</taxon>
        <taxon>Herpotrichiellaceae</taxon>
        <taxon>Exophiala</taxon>
    </lineage>
</organism>
<keyword evidence="4" id="KW-0539">Nucleus</keyword>
<evidence type="ECO:0000313" key="7">
    <source>
        <dbReference type="EMBL" id="KAI1619106.1"/>
    </source>
</evidence>
<dbReference type="PANTHER" id="PTHR38111">
    <property type="entry name" value="ZN(2)-C6 FUNGAL-TYPE DOMAIN-CONTAINING PROTEIN-RELATED"/>
    <property type="match status" value="1"/>
</dbReference>
<dbReference type="InterPro" id="IPR036864">
    <property type="entry name" value="Zn2-C6_fun-type_DNA-bd_sf"/>
</dbReference>
<dbReference type="PROSITE" id="PS50048">
    <property type="entry name" value="ZN2_CY6_FUNGAL_2"/>
    <property type="match status" value="1"/>
</dbReference>
<accession>A0AAN6E6R0</accession>
<evidence type="ECO:0000259" key="6">
    <source>
        <dbReference type="PROSITE" id="PS50048"/>
    </source>
</evidence>
<feature type="region of interest" description="Disordered" evidence="5">
    <location>
        <begin position="53"/>
        <end position="79"/>
    </location>
</feature>
<dbReference type="Gene3D" id="4.10.240.10">
    <property type="entry name" value="Zn(2)-C6 fungal-type DNA-binding domain"/>
    <property type="match status" value="1"/>
</dbReference>
<dbReference type="GO" id="GO:0000981">
    <property type="term" value="F:DNA-binding transcription factor activity, RNA polymerase II-specific"/>
    <property type="evidence" value="ECO:0007669"/>
    <property type="project" value="InterPro"/>
</dbReference>
<evidence type="ECO:0000256" key="1">
    <source>
        <dbReference type="ARBA" id="ARBA00023015"/>
    </source>
</evidence>
<dbReference type="SUPFAM" id="SSF57701">
    <property type="entry name" value="Zn2/Cys6 DNA-binding domain"/>
    <property type="match status" value="1"/>
</dbReference>
<evidence type="ECO:0000256" key="5">
    <source>
        <dbReference type="SAM" id="MobiDB-lite"/>
    </source>
</evidence>
<name>A0AAN6E6R0_9EURO</name>
<reference evidence="7" key="1">
    <citation type="journal article" date="2022" name="bioRxiv">
        <title>Deciphering the potential niche of two novel black yeast fungi from a biological soil crust based on their genomes, phenotypes, and melanin regulation.</title>
        <authorList>
            <consortium name="DOE Joint Genome Institute"/>
            <person name="Carr E.C."/>
            <person name="Barton Q."/>
            <person name="Grambo S."/>
            <person name="Sullivan M."/>
            <person name="Renfro C.M."/>
            <person name="Kuo A."/>
            <person name="Pangilinan J."/>
            <person name="Lipzen A."/>
            <person name="Keymanesh K."/>
            <person name="Savage E."/>
            <person name="Barry K."/>
            <person name="Grigoriev I.V."/>
            <person name="Riekhof W.R."/>
            <person name="Harris S.S."/>
        </authorList>
    </citation>
    <scope>NUCLEOTIDE SEQUENCE</scope>
    <source>
        <strain evidence="7">JF 03-4F</strain>
    </source>
</reference>
<keyword evidence="1" id="KW-0805">Transcription regulation</keyword>
<dbReference type="PROSITE" id="PS00463">
    <property type="entry name" value="ZN2_CY6_FUNGAL_1"/>
    <property type="match status" value="1"/>
</dbReference>